<dbReference type="EMBL" id="LXEY01000012">
    <property type="protein sequence ID" value="OAV62450.1"/>
    <property type="molecule type" value="Genomic_DNA"/>
</dbReference>
<dbReference type="RefSeq" id="WP_043057146.1">
    <property type="nucleotide sequence ID" value="NZ_LXEY01000012.1"/>
</dbReference>
<dbReference type="InterPro" id="IPR011438">
    <property type="entry name" value="DUF1541"/>
</dbReference>
<feature type="signal peptide" evidence="2">
    <location>
        <begin position="1"/>
        <end position="25"/>
    </location>
</feature>
<feature type="domain" description="DUF1541" evidence="3">
    <location>
        <begin position="68"/>
        <end position="119"/>
    </location>
</feature>
<accession>A0A1B7M1L5</accession>
<name>A0A1B7M1L5_9MICC</name>
<feature type="chain" id="PRO_5038412353" description="DUF1541 domain-containing protein" evidence="2">
    <location>
        <begin position="26"/>
        <end position="188"/>
    </location>
</feature>
<proteinExistence type="predicted"/>
<organism evidence="4 5">
    <name type="scientific">Enteractinococcus helveticum</name>
    <dbReference type="NCBI Taxonomy" id="1837282"/>
    <lineage>
        <taxon>Bacteria</taxon>
        <taxon>Bacillati</taxon>
        <taxon>Actinomycetota</taxon>
        <taxon>Actinomycetes</taxon>
        <taxon>Micrococcales</taxon>
        <taxon>Micrococcaceae</taxon>
    </lineage>
</organism>
<evidence type="ECO:0000313" key="4">
    <source>
        <dbReference type="EMBL" id="OAV62450.1"/>
    </source>
</evidence>
<protein>
    <recommendedName>
        <fullName evidence="3">DUF1541 domain-containing protein</fullName>
    </recommendedName>
</protein>
<evidence type="ECO:0000256" key="2">
    <source>
        <dbReference type="SAM" id="SignalP"/>
    </source>
</evidence>
<evidence type="ECO:0000256" key="1">
    <source>
        <dbReference type="SAM" id="MobiDB-lite"/>
    </source>
</evidence>
<reference evidence="4 5" key="1">
    <citation type="submission" date="2016-04" db="EMBL/GenBank/DDBJ databases">
        <title>First whole genome shotgun sequence of the bacterium Enteractinococcus sp. strain UASWS1574.</title>
        <authorList>
            <person name="Crovadore J."/>
            <person name="Chablais R."/>
            <person name="Lefort F."/>
        </authorList>
    </citation>
    <scope>NUCLEOTIDE SEQUENCE [LARGE SCALE GENOMIC DNA]</scope>
    <source>
        <strain evidence="4 5">UASWS1574</strain>
    </source>
</reference>
<keyword evidence="5" id="KW-1185">Reference proteome</keyword>
<dbReference type="Pfam" id="PF07563">
    <property type="entry name" value="DUF1541"/>
    <property type="match status" value="2"/>
</dbReference>
<dbReference type="AlphaFoldDB" id="A0A1B7M1L5"/>
<gene>
    <name evidence="4" type="ORF">A6F49_07020</name>
</gene>
<dbReference type="STRING" id="1837282.A6F49_07020"/>
<evidence type="ECO:0000259" key="3">
    <source>
        <dbReference type="Pfam" id="PF07563"/>
    </source>
</evidence>
<dbReference type="Proteomes" id="UP000078292">
    <property type="component" value="Unassembled WGS sequence"/>
</dbReference>
<dbReference type="PROSITE" id="PS51257">
    <property type="entry name" value="PROKAR_LIPOPROTEIN"/>
    <property type="match status" value="1"/>
</dbReference>
<dbReference type="OrthoDB" id="1701949at2"/>
<feature type="domain" description="DUF1541" evidence="3">
    <location>
        <begin position="133"/>
        <end position="181"/>
    </location>
</feature>
<evidence type="ECO:0000313" key="5">
    <source>
        <dbReference type="Proteomes" id="UP000078292"/>
    </source>
</evidence>
<dbReference type="Gene3D" id="2.30.30.1210">
    <property type="entry name" value="Domain of unknown function DUF1541"/>
    <property type="match status" value="1"/>
</dbReference>
<keyword evidence="2" id="KW-0732">Signal</keyword>
<comment type="caution">
    <text evidence="4">The sequence shown here is derived from an EMBL/GenBank/DDBJ whole genome shotgun (WGS) entry which is preliminary data.</text>
</comment>
<feature type="region of interest" description="Disordered" evidence="1">
    <location>
        <begin position="28"/>
        <end position="63"/>
    </location>
</feature>
<sequence>MKRTTVATRISAVAAVGALFLAGCATDTEQDATEDQPTATQTEEHAHNPDGGPAPEDLAEAEDPTYPVGTTVELTADHMPGMQGSAATISGAFDTATYSVTYTPTDGSEPVVDHTWVIHEELADPGTPPLAEGTEVVLAADHMEAMDGADATIEASTQETVYMVDATIDGTELTNHKWVVESELQPAE</sequence>